<dbReference type="KEGG" id="pary:A4V02_04665"/>
<protein>
    <recommendedName>
        <fullName evidence="1">Carbohydrate-binding domain-containing protein</fullName>
    </recommendedName>
</protein>
<dbReference type="OrthoDB" id="9801646at2"/>
<dbReference type="Gene3D" id="2.60.40.1190">
    <property type="match status" value="1"/>
</dbReference>
<dbReference type="GeneID" id="65536139"/>
<evidence type="ECO:0000259" key="1">
    <source>
        <dbReference type="Pfam" id="PF16011"/>
    </source>
</evidence>
<feature type="domain" description="Carbohydrate-binding" evidence="1">
    <location>
        <begin position="38"/>
        <end position="219"/>
    </location>
</feature>
<dbReference type="GO" id="GO:0004553">
    <property type="term" value="F:hydrolase activity, hydrolyzing O-glycosyl compounds"/>
    <property type="evidence" value="ECO:0007669"/>
    <property type="project" value="InterPro"/>
</dbReference>
<accession>A0A1B1S8G1</accession>
<accession>A0A1Z2XKA7</accession>
<dbReference type="Pfam" id="PF16011">
    <property type="entry name" value="CBM9_2"/>
    <property type="match status" value="1"/>
</dbReference>
<dbReference type="InterPro" id="IPR010502">
    <property type="entry name" value="Carb-bd_dom_fam9"/>
</dbReference>
<reference evidence="3" key="1">
    <citation type="submission" date="2016-04" db="EMBL/GenBank/DDBJ databases">
        <title>Complete Genome Sequences of Twelve Strains of a Stable Defined Moderately Diverse Mouse Microbiota 2 (sDMDMm2).</title>
        <authorList>
            <person name="Uchimura Y."/>
            <person name="Wyss M."/>
            <person name="Brugiroux S."/>
            <person name="Limenitakis J.P."/>
            <person name="Stecher B."/>
            <person name="McCoy K.D."/>
            <person name="Macpherson A.J."/>
        </authorList>
    </citation>
    <scope>NUCLEOTIDE SEQUENCE [LARGE SCALE GENOMIC DNA]</scope>
    <source>
        <strain evidence="3">YL27</strain>
    </source>
</reference>
<dbReference type="SUPFAM" id="SSF49344">
    <property type="entry name" value="CBD9-like"/>
    <property type="match status" value="1"/>
</dbReference>
<dbReference type="GO" id="GO:0030246">
    <property type="term" value="F:carbohydrate binding"/>
    <property type="evidence" value="ECO:0007669"/>
    <property type="project" value="InterPro"/>
</dbReference>
<sequence length="222" mass="25108">MTTQFNNSDILAVPCISELDDMSPDNLITTLDDRGVRRTIEYVTDPKFPYRPLTTFSMAHSNRYIYIDFFVRCNFLRAVNYITNTAVYEDSAVAAMIQPNPGDSTVYVFTFNCIGTVSGFILRPGHDDVAIEPEILGRIQRVASCGSRPFQELEGLFSWNILVGIPLDLLGIYGDSWPMEIKGNFFKCATATSQPHFMSWLPVDGNFPYTLQPDRFGRMILD</sequence>
<dbReference type="CDD" id="cd09620">
    <property type="entry name" value="CBM9_like_3"/>
    <property type="match status" value="1"/>
</dbReference>
<dbReference type="Proteomes" id="UP000186351">
    <property type="component" value="Chromosome"/>
</dbReference>
<name>A0A1B1S8G1_9BACT</name>
<evidence type="ECO:0000313" key="3">
    <source>
        <dbReference type="Proteomes" id="UP000186351"/>
    </source>
</evidence>
<keyword evidence="3" id="KW-1185">Reference proteome</keyword>
<dbReference type="STRING" id="1796646.A4V02_04665"/>
<gene>
    <name evidence="2" type="ORF">A4V02_04665</name>
</gene>
<dbReference type="GO" id="GO:0016052">
    <property type="term" value="P:carbohydrate catabolic process"/>
    <property type="evidence" value="ECO:0007669"/>
    <property type="project" value="InterPro"/>
</dbReference>
<evidence type="ECO:0000313" key="2">
    <source>
        <dbReference type="EMBL" id="ANU63074.1"/>
    </source>
</evidence>
<dbReference type="EMBL" id="CP015402">
    <property type="protein sequence ID" value="ANU63074.1"/>
    <property type="molecule type" value="Genomic_DNA"/>
</dbReference>
<dbReference type="RefSeq" id="WP_068960433.1">
    <property type="nucleotide sequence ID" value="NZ_CAJTAP010000005.1"/>
</dbReference>
<dbReference type="AlphaFoldDB" id="A0A1B1S8G1"/>
<proteinExistence type="predicted"/>
<organism evidence="2 3">
    <name type="scientific">Muribaculum intestinale</name>
    <dbReference type="NCBI Taxonomy" id="1796646"/>
    <lineage>
        <taxon>Bacteria</taxon>
        <taxon>Pseudomonadati</taxon>
        <taxon>Bacteroidota</taxon>
        <taxon>Bacteroidia</taxon>
        <taxon>Bacteroidales</taxon>
        <taxon>Muribaculaceae</taxon>
        <taxon>Muribaculum</taxon>
    </lineage>
</organism>